<dbReference type="Proteomes" id="UP000318081">
    <property type="component" value="Chromosome"/>
</dbReference>
<evidence type="ECO:0000313" key="2">
    <source>
        <dbReference type="Proteomes" id="UP000318081"/>
    </source>
</evidence>
<evidence type="ECO:0008006" key="3">
    <source>
        <dbReference type="Google" id="ProtNLM"/>
    </source>
</evidence>
<keyword evidence="2" id="KW-1185">Reference proteome</keyword>
<proteinExistence type="predicted"/>
<protein>
    <recommendedName>
        <fullName evidence="3">Laminin G domain protein</fullName>
    </recommendedName>
</protein>
<gene>
    <name evidence="1" type="ORF">TBK1r_11820</name>
</gene>
<dbReference type="Gene3D" id="2.60.120.560">
    <property type="entry name" value="Exo-inulinase, domain 1"/>
    <property type="match status" value="1"/>
</dbReference>
<evidence type="ECO:0000313" key="1">
    <source>
        <dbReference type="EMBL" id="QDV82255.1"/>
    </source>
</evidence>
<dbReference type="SUPFAM" id="SSF49899">
    <property type="entry name" value="Concanavalin A-like lectins/glucanases"/>
    <property type="match status" value="1"/>
</dbReference>
<organism evidence="1 2">
    <name type="scientific">Stieleria magnilauensis</name>
    <dbReference type="NCBI Taxonomy" id="2527963"/>
    <lineage>
        <taxon>Bacteria</taxon>
        <taxon>Pseudomonadati</taxon>
        <taxon>Planctomycetota</taxon>
        <taxon>Planctomycetia</taxon>
        <taxon>Pirellulales</taxon>
        <taxon>Pirellulaceae</taxon>
        <taxon>Stieleria</taxon>
    </lineage>
</organism>
<accession>A0ABX5XMQ6</accession>
<reference evidence="1 2" key="1">
    <citation type="submission" date="2019-02" db="EMBL/GenBank/DDBJ databases">
        <title>Deep-cultivation of Planctomycetes and their phenomic and genomic characterization uncovers novel biology.</title>
        <authorList>
            <person name="Wiegand S."/>
            <person name="Jogler M."/>
            <person name="Boedeker C."/>
            <person name="Pinto D."/>
            <person name="Vollmers J."/>
            <person name="Rivas-Marin E."/>
            <person name="Kohn T."/>
            <person name="Peeters S.H."/>
            <person name="Heuer A."/>
            <person name="Rast P."/>
            <person name="Oberbeckmann S."/>
            <person name="Bunk B."/>
            <person name="Jeske O."/>
            <person name="Meyerdierks A."/>
            <person name="Storesund J.E."/>
            <person name="Kallscheuer N."/>
            <person name="Luecker S."/>
            <person name="Lage O.M."/>
            <person name="Pohl T."/>
            <person name="Merkel B.J."/>
            <person name="Hornburger P."/>
            <person name="Mueller R.-W."/>
            <person name="Bruemmer F."/>
            <person name="Labrenz M."/>
            <person name="Spormann A.M."/>
            <person name="Op den Camp H."/>
            <person name="Overmann J."/>
            <person name="Amann R."/>
            <person name="Jetten M.S.M."/>
            <person name="Mascher T."/>
            <person name="Medema M.H."/>
            <person name="Devos D.P."/>
            <person name="Kaster A.-K."/>
            <person name="Ovreas L."/>
            <person name="Rohde M."/>
            <person name="Galperin M.Y."/>
            <person name="Jogler C."/>
        </authorList>
    </citation>
    <scope>NUCLEOTIDE SEQUENCE [LARGE SCALE GENOMIC DNA]</scope>
    <source>
        <strain evidence="1 2">TBK1r</strain>
    </source>
</reference>
<dbReference type="EMBL" id="CP036432">
    <property type="protein sequence ID" value="QDV82255.1"/>
    <property type="molecule type" value="Genomic_DNA"/>
</dbReference>
<sequence length="239" mass="27554">MPHAMLCARPHSRRFRSVTPLFFRLVVLILAGMVWGQGLCGLGRSHADEPVFTDDFESGTTRWEMLDPKTWKHSTHDGSKTIEITDRSSEYKPPVRSPLHVALIKDLELGSFEIHFRVKSTKDTGNHRDCCVFFNYRDDQHFYYVHLGARPDPHSGQIMIVNEAPRRALTNNTRETPWDDQWHQVKLVRDVESGRIAIFFDDMAQPQMEVFDKTFTNGRIGLGSFDDLNAFDDVVVFTK</sequence>
<name>A0ABX5XMQ6_9BACT</name>
<dbReference type="InterPro" id="IPR013320">
    <property type="entry name" value="ConA-like_dom_sf"/>
</dbReference>